<name>A0A382YW71_9ZZZZ</name>
<dbReference type="Gene3D" id="1.50.10.20">
    <property type="match status" value="1"/>
</dbReference>
<evidence type="ECO:0000313" key="1">
    <source>
        <dbReference type="EMBL" id="SVD87189.1"/>
    </source>
</evidence>
<organism evidence="1">
    <name type="scientific">marine metagenome</name>
    <dbReference type="NCBI Taxonomy" id="408172"/>
    <lineage>
        <taxon>unclassified sequences</taxon>
        <taxon>metagenomes</taxon>
        <taxon>ecological metagenomes</taxon>
    </lineage>
</organism>
<dbReference type="SUPFAM" id="SSF48239">
    <property type="entry name" value="Terpenoid cyclases/Protein prenyltransferases"/>
    <property type="match status" value="1"/>
</dbReference>
<feature type="non-terminal residue" evidence="1">
    <location>
        <position position="1"/>
    </location>
</feature>
<reference evidence="1" key="1">
    <citation type="submission" date="2018-05" db="EMBL/GenBank/DDBJ databases">
        <authorList>
            <person name="Lanie J.A."/>
            <person name="Ng W.-L."/>
            <person name="Kazmierczak K.M."/>
            <person name="Andrzejewski T.M."/>
            <person name="Davidsen T.M."/>
            <person name="Wayne K.J."/>
            <person name="Tettelin H."/>
            <person name="Glass J.I."/>
            <person name="Rusch D."/>
            <person name="Podicherti R."/>
            <person name="Tsui H.-C.T."/>
            <person name="Winkler M.E."/>
        </authorList>
    </citation>
    <scope>NUCLEOTIDE SEQUENCE</scope>
</reference>
<feature type="non-terminal residue" evidence="1">
    <location>
        <position position="148"/>
    </location>
</feature>
<accession>A0A382YW71</accession>
<dbReference type="AlphaFoldDB" id="A0A382YW71"/>
<gene>
    <name evidence="1" type="ORF">METZ01_LOCUS440043</name>
</gene>
<protein>
    <recommendedName>
        <fullName evidence="2">Squalene cyclase C-terminal domain-containing protein</fullName>
    </recommendedName>
</protein>
<proteinExistence type="predicted"/>
<dbReference type="InterPro" id="IPR008930">
    <property type="entry name" value="Terpenoid_cyclase/PrenylTrfase"/>
</dbReference>
<evidence type="ECO:0008006" key="2">
    <source>
        <dbReference type="Google" id="ProtNLM"/>
    </source>
</evidence>
<dbReference type="EMBL" id="UINC01178823">
    <property type="protein sequence ID" value="SVD87189.1"/>
    <property type="molecule type" value="Genomic_DNA"/>
</dbReference>
<sequence>VTPAIEATIKKGLTYLARAQESDGSYGKSTWSTNVYPTAMTSLSGLAFLASGSTPTRGPYARNLQRITKYLLSNCIGTYSYAPGLIANVNAREQRPMYCHAFALTYLSQIFAQEKDPRQREAIRKVLQDGIKLTERSQTDEGGWGYSP</sequence>